<proteinExistence type="predicted"/>
<dbReference type="GO" id="GO:0008080">
    <property type="term" value="F:N-acetyltransferase activity"/>
    <property type="evidence" value="ECO:0007669"/>
    <property type="project" value="TreeGrafter"/>
</dbReference>
<dbReference type="PANTHER" id="PTHR28037">
    <property type="entry name" value="ALCOHOL O-ACETYLTRANSFERASE 1-RELATED"/>
    <property type="match status" value="1"/>
</dbReference>
<organism evidence="1 2">
    <name type="scientific">Candidozyma auris</name>
    <name type="common">Yeast</name>
    <name type="synonym">Candida auris</name>
    <dbReference type="NCBI Taxonomy" id="498019"/>
    <lineage>
        <taxon>Eukaryota</taxon>
        <taxon>Fungi</taxon>
        <taxon>Dikarya</taxon>
        <taxon>Ascomycota</taxon>
        <taxon>Saccharomycotina</taxon>
        <taxon>Pichiomycetes</taxon>
        <taxon>Metschnikowiaceae</taxon>
        <taxon>Candidozyma</taxon>
    </lineage>
</organism>
<name>A0A0L0P3H4_CANAR</name>
<reference evidence="2" key="1">
    <citation type="journal article" date="2015" name="BMC Genomics">
        <title>Draft genome of a commonly misdiagnosed multidrug resistant pathogen Candida auris.</title>
        <authorList>
            <person name="Chatterjee S."/>
            <person name="Alampalli S.V."/>
            <person name="Nageshan R.K."/>
            <person name="Chettiar S.T."/>
            <person name="Joshi S."/>
            <person name="Tatu U.S."/>
        </authorList>
    </citation>
    <scope>NUCLEOTIDE SEQUENCE [LARGE SCALE GENOMIC DNA]</scope>
    <source>
        <strain evidence="2">6684</strain>
    </source>
</reference>
<dbReference type="PANTHER" id="PTHR28037:SF1">
    <property type="entry name" value="ALCOHOL O-ACETYLTRANSFERASE 1-RELATED"/>
    <property type="match status" value="1"/>
</dbReference>
<evidence type="ECO:0000313" key="2">
    <source>
        <dbReference type="Proteomes" id="UP000037122"/>
    </source>
</evidence>
<evidence type="ECO:0008006" key="3">
    <source>
        <dbReference type="Google" id="ProtNLM"/>
    </source>
</evidence>
<dbReference type="Proteomes" id="UP000037122">
    <property type="component" value="Unassembled WGS sequence"/>
</dbReference>
<dbReference type="InterPro" id="IPR010828">
    <property type="entry name" value="Atf2/Sli1-like"/>
</dbReference>
<accession>A0A0L0P3H4</accession>
<evidence type="ECO:0000313" key="1">
    <source>
        <dbReference type="EMBL" id="KNE00927.1"/>
    </source>
</evidence>
<dbReference type="EMBL" id="LGST01000016">
    <property type="protein sequence ID" value="KNE00927.1"/>
    <property type="molecule type" value="Genomic_DNA"/>
</dbReference>
<dbReference type="Pfam" id="PF07247">
    <property type="entry name" value="AATase"/>
    <property type="match status" value="1"/>
</dbReference>
<dbReference type="VEuPathDB" id="FungiDB:CJJ07_001101"/>
<dbReference type="VEuPathDB" id="FungiDB:QG37_01798"/>
<sequence length="455" mass="52040">MGYCNNGFSVSARFNKPIDDVLLLNALRMMILKNPVFSLNFFREKDGDRKHNGDNFVVRSVLKIAYDQAVQPLEAASYGPELLEQLDAVELPLNVDRPTWKMFNVKLRNNEPSVLVFVCNHIFFDGNASANVFDELLWCFDEVEKLQPTTVRTQLFNAEADNLAPQPSLEIVAPHLYETPTLYKIKTLLLEIILPHFLVHFFLVLFLKGTPNTYKYPRFNPVPQRKFNVLKHRLLSFTPLETAQLLAKCKMNALTLTPYIGGCAYTAMQEHLVPYANRIQGYKPSQRRSINIPIALCGRRYIPEHAIQLRFGLYMSQTLPFVPPKLSTVKKVGDHLKQQLDKTMASRSAFKFAGMLRYVNVWDWFEEEMGDRNGRGAIEISNIGCKKFSRGGWEVTDMFFTQGVSITHLTLSVVSTPKGGLHICVSCVEDMDHWEEDGKKLMDEFLLLFRATLMS</sequence>
<dbReference type="VEuPathDB" id="FungiDB:CJI96_0002059"/>
<dbReference type="AlphaFoldDB" id="A0A0L0P3H4"/>
<dbReference type="VEuPathDB" id="FungiDB:CJI97_003483"/>
<dbReference type="VEuPathDB" id="FungiDB:CJJ09_000697"/>
<gene>
    <name evidence="1" type="ORF">QG37_01798</name>
</gene>
<comment type="caution">
    <text evidence="1">The sequence shown here is derived from an EMBL/GenBank/DDBJ whole genome shotgun (WGS) entry which is preliminary data.</text>
</comment>
<dbReference type="SUPFAM" id="SSF52777">
    <property type="entry name" value="CoA-dependent acyltransferases"/>
    <property type="match status" value="1"/>
</dbReference>
<protein>
    <recommendedName>
        <fullName evidence="3">Alcohol acetyltransferase</fullName>
    </recommendedName>
</protein>
<dbReference type="InterPro" id="IPR052058">
    <property type="entry name" value="Alcohol_O-acetyltransferase"/>
</dbReference>
<dbReference type="VEuPathDB" id="FungiDB:B9J08_003408"/>